<dbReference type="AlphaFoldDB" id="A0A6B0SG26"/>
<accession>A0A6B0SG26</accession>
<dbReference type="Pfam" id="PF06677">
    <property type="entry name" value="Auto_anti-p27"/>
    <property type="match status" value="1"/>
</dbReference>
<protein>
    <submittedName>
        <fullName evidence="2">Uncharacterized protein</fullName>
    </submittedName>
</protein>
<dbReference type="EMBL" id="WUUU01000048">
    <property type="protein sequence ID" value="MXR20528.1"/>
    <property type="molecule type" value="Genomic_DNA"/>
</dbReference>
<evidence type="ECO:0000313" key="2">
    <source>
        <dbReference type="EMBL" id="MXR20528.1"/>
    </source>
</evidence>
<proteinExistence type="predicted"/>
<dbReference type="InterPro" id="IPR051888">
    <property type="entry name" value="UPF0148_domain"/>
</dbReference>
<dbReference type="InterPro" id="IPR009563">
    <property type="entry name" value="SSSCA1"/>
</dbReference>
<feature type="compositionally biased region" description="Basic and acidic residues" evidence="1">
    <location>
        <begin position="11"/>
        <end position="29"/>
    </location>
</feature>
<dbReference type="OrthoDB" id="26305at2157"/>
<sequence length="90" mass="10637">MSDTDDGFDEEAVRRELREKYEDDDREETERMSELLLKGATMTNQHCDACGTPIFRYDGQAFCPNCQHEYEQAQADQQGQVDQQRTRWLR</sequence>
<evidence type="ECO:0000313" key="3">
    <source>
        <dbReference type="Proteomes" id="UP000471521"/>
    </source>
</evidence>
<feature type="compositionally biased region" description="Acidic residues" evidence="1">
    <location>
        <begin position="1"/>
        <end position="10"/>
    </location>
</feature>
<name>A0A6B0SG26_9EURY</name>
<dbReference type="Proteomes" id="UP000471521">
    <property type="component" value="Unassembled WGS sequence"/>
</dbReference>
<feature type="region of interest" description="Disordered" evidence="1">
    <location>
        <begin position="1"/>
        <end position="29"/>
    </location>
</feature>
<feature type="compositionally biased region" description="Low complexity" evidence="1">
    <location>
        <begin position="72"/>
        <end position="83"/>
    </location>
</feature>
<feature type="region of interest" description="Disordered" evidence="1">
    <location>
        <begin position="71"/>
        <end position="90"/>
    </location>
</feature>
<dbReference type="PANTHER" id="PTHR16537">
    <property type="entry name" value="SJOEGREN SYNDROME/SCLERODERMA AUTOANTIGEN 1"/>
    <property type="match status" value="1"/>
</dbReference>
<organism evidence="2 3">
    <name type="scientific">Halobacterium bonnevillei</name>
    <dbReference type="NCBI Taxonomy" id="2692200"/>
    <lineage>
        <taxon>Archaea</taxon>
        <taxon>Methanobacteriati</taxon>
        <taxon>Methanobacteriota</taxon>
        <taxon>Stenosarchaea group</taxon>
        <taxon>Halobacteria</taxon>
        <taxon>Halobacteriales</taxon>
        <taxon>Halobacteriaceae</taxon>
        <taxon>Halobacterium</taxon>
    </lineage>
</organism>
<evidence type="ECO:0000256" key="1">
    <source>
        <dbReference type="SAM" id="MobiDB-lite"/>
    </source>
</evidence>
<dbReference type="PANTHER" id="PTHR16537:SF1">
    <property type="entry name" value="PROTEIN ZNRD2"/>
    <property type="match status" value="1"/>
</dbReference>
<gene>
    <name evidence="2" type="ORF">GRX66_07880</name>
</gene>
<reference evidence="2 3" key="1">
    <citation type="submission" date="2019-12" db="EMBL/GenBank/DDBJ databases">
        <title>Isolation and characterization of three novel carbon monoxide-oxidizing members of Halobacteria from salione crusts and soils.</title>
        <authorList>
            <person name="Myers M.R."/>
            <person name="King G.M."/>
        </authorList>
    </citation>
    <scope>NUCLEOTIDE SEQUENCE [LARGE SCALE GENOMIC DNA]</scope>
    <source>
        <strain evidence="2 3">PCN9</strain>
    </source>
</reference>
<comment type="caution">
    <text evidence="2">The sequence shown here is derived from an EMBL/GenBank/DDBJ whole genome shotgun (WGS) entry which is preliminary data.</text>
</comment>
<keyword evidence="3" id="KW-1185">Reference proteome</keyword>